<evidence type="ECO:0000313" key="3">
    <source>
        <dbReference type="Proteomes" id="UP000228758"/>
    </source>
</evidence>
<dbReference type="RefSeq" id="WP_157802240.1">
    <property type="nucleotide sequence ID" value="NZ_PGFF01000001.1"/>
</dbReference>
<evidence type="ECO:0000313" key="2">
    <source>
        <dbReference type="EMBL" id="PJJ71633.1"/>
    </source>
</evidence>
<keyword evidence="1" id="KW-0732">Signal</keyword>
<accession>A0A2M9CI93</accession>
<evidence type="ECO:0008006" key="4">
    <source>
        <dbReference type="Google" id="ProtNLM"/>
    </source>
</evidence>
<keyword evidence="3" id="KW-1185">Reference proteome</keyword>
<sequence>MTRGSLVRIGAAVAAVVALGGTALVTNQPEPTAAQKPVAALQSFTVPADAPAQTVQRDDMTATDMIAQLAASGTNRDWATMVLVYGGWPTTESNVTVMMRWMRQENYEKNWWQRNNPLNNGFGSGGGSGLGSYDNLVIAAQKAAENLHRGSGYRDIVAGFAASAPTEQIESAIWASPWASSHYQNGAHWHYHPADVVKAPAEAWG</sequence>
<reference evidence="2 3" key="1">
    <citation type="submission" date="2017-11" db="EMBL/GenBank/DDBJ databases">
        <title>Genomic Encyclopedia of Archaeal and Bacterial Type Strains, Phase II (KMG-II): From Individual Species to Whole Genera.</title>
        <authorList>
            <person name="Goeker M."/>
        </authorList>
    </citation>
    <scope>NUCLEOTIDE SEQUENCE [LARGE SCALE GENOMIC DNA]</scope>
    <source>
        <strain evidence="2 3">DSM 27393</strain>
    </source>
</reference>
<feature type="signal peptide" evidence="1">
    <location>
        <begin position="1"/>
        <end position="20"/>
    </location>
</feature>
<comment type="caution">
    <text evidence="2">The sequence shown here is derived from an EMBL/GenBank/DDBJ whole genome shotgun (WGS) entry which is preliminary data.</text>
</comment>
<protein>
    <recommendedName>
        <fullName evidence="4">Cell wall hydrolase</fullName>
    </recommendedName>
</protein>
<name>A0A2M9CI93_9MICO</name>
<feature type="chain" id="PRO_5039493940" description="Cell wall hydrolase" evidence="1">
    <location>
        <begin position="21"/>
        <end position="205"/>
    </location>
</feature>
<dbReference type="Proteomes" id="UP000228758">
    <property type="component" value="Unassembled WGS sequence"/>
</dbReference>
<proteinExistence type="predicted"/>
<dbReference type="AlphaFoldDB" id="A0A2M9CI93"/>
<evidence type="ECO:0000256" key="1">
    <source>
        <dbReference type="SAM" id="SignalP"/>
    </source>
</evidence>
<dbReference type="EMBL" id="PGFF01000001">
    <property type="protein sequence ID" value="PJJ71633.1"/>
    <property type="molecule type" value="Genomic_DNA"/>
</dbReference>
<dbReference type="OrthoDB" id="5116551at2"/>
<gene>
    <name evidence="2" type="ORF">CLV46_1184</name>
</gene>
<organism evidence="2 3">
    <name type="scientific">Diaminobutyricimonas aerilata</name>
    <dbReference type="NCBI Taxonomy" id="1162967"/>
    <lineage>
        <taxon>Bacteria</taxon>
        <taxon>Bacillati</taxon>
        <taxon>Actinomycetota</taxon>
        <taxon>Actinomycetes</taxon>
        <taxon>Micrococcales</taxon>
        <taxon>Microbacteriaceae</taxon>
        <taxon>Diaminobutyricimonas</taxon>
    </lineage>
</organism>